<dbReference type="InterPro" id="IPR029787">
    <property type="entry name" value="Nucleotide_cyclase"/>
</dbReference>
<dbReference type="SUPFAM" id="SSF55073">
    <property type="entry name" value="Nucleotide cyclase"/>
    <property type="match status" value="1"/>
</dbReference>
<dbReference type="InterPro" id="IPR006189">
    <property type="entry name" value="CHASE_dom"/>
</dbReference>
<keyword evidence="2 5" id="KW-0812">Transmembrane</keyword>
<dbReference type="PROSITE" id="PS50887">
    <property type="entry name" value="GGDEF"/>
    <property type="match status" value="1"/>
</dbReference>
<proteinExistence type="predicted"/>
<evidence type="ECO:0000313" key="9">
    <source>
        <dbReference type="Proteomes" id="UP000613743"/>
    </source>
</evidence>
<evidence type="ECO:0000256" key="4">
    <source>
        <dbReference type="ARBA" id="ARBA00023136"/>
    </source>
</evidence>
<feature type="domain" description="CHASE" evidence="6">
    <location>
        <begin position="109"/>
        <end position="246"/>
    </location>
</feature>
<dbReference type="InterPro" id="IPR000160">
    <property type="entry name" value="GGDEF_dom"/>
</dbReference>
<dbReference type="GO" id="GO:0003824">
    <property type="term" value="F:catalytic activity"/>
    <property type="evidence" value="ECO:0007669"/>
    <property type="project" value="UniProtKB-ARBA"/>
</dbReference>
<reference evidence="8" key="1">
    <citation type="journal article" date="2014" name="Int. J. Syst. Evol. Microbiol.">
        <title>Complete genome sequence of Corynebacterium casei LMG S-19264T (=DSM 44701T), isolated from a smear-ripened cheese.</title>
        <authorList>
            <consortium name="US DOE Joint Genome Institute (JGI-PGF)"/>
            <person name="Walter F."/>
            <person name="Albersmeier A."/>
            <person name="Kalinowski J."/>
            <person name="Ruckert C."/>
        </authorList>
    </citation>
    <scope>NUCLEOTIDE SEQUENCE</scope>
    <source>
        <strain evidence="8">JCM 30804</strain>
    </source>
</reference>
<dbReference type="InterPro" id="IPR043128">
    <property type="entry name" value="Rev_trsase/Diguanyl_cyclase"/>
</dbReference>
<dbReference type="Gene3D" id="3.30.70.270">
    <property type="match status" value="1"/>
</dbReference>
<dbReference type="InterPro" id="IPR042240">
    <property type="entry name" value="CHASE_sf"/>
</dbReference>
<evidence type="ECO:0000256" key="3">
    <source>
        <dbReference type="ARBA" id="ARBA00022989"/>
    </source>
</evidence>
<dbReference type="InterPro" id="IPR052163">
    <property type="entry name" value="DGC-Regulatory_Protein"/>
</dbReference>
<dbReference type="EMBL" id="BMPZ01000001">
    <property type="protein sequence ID" value="GGI69752.1"/>
    <property type="molecule type" value="Genomic_DNA"/>
</dbReference>
<comment type="subcellular location">
    <subcellularLocation>
        <location evidence="1">Membrane</location>
    </subcellularLocation>
</comment>
<reference evidence="8" key="2">
    <citation type="submission" date="2020-09" db="EMBL/GenBank/DDBJ databases">
        <authorList>
            <person name="Sun Q."/>
            <person name="Ohkuma M."/>
        </authorList>
    </citation>
    <scope>NUCLEOTIDE SEQUENCE</scope>
    <source>
        <strain evidence="8">JCM 30804</strain>
    </source>
</reference>
<dbReference type="PANTHER" id="PTHR46663:SF2">
    <property type="entry name" value="GGDEF DOMAIN-CONTAINING PROTEIN"/>
    <property type="match status" value="1"/>
</dbReference>
<dbReference type="CDD" id="cd01949">
    <property type="entry name" value="GGDEF"/>
    <property type="match status" value="1"/>
</dbReference>
<dbReference type="SMART" id="SM00267">
    <property type="entry name" value="GGDEF"/>
    <property type="match status" value="1"/>
</dbReference>
<keyword evidence="3 5" id="KW-1133">Transmembrane helix</keyword>
<feature type="transmembrane region" description="Helical" evidence="5">
    <location>
        <begin position="7"/>
        <end position="25"/>
    </location>
</feature>
<dbReference type="PANTHER" id="PTHR46663">
    <property type="entry name" value="DIGUANYLATE CYCLASE DGCT-RELATED"/>
    <property type="match status" value="1"/>
</dbReference>
<evidence type="ECO:0000256" key="2">
    <source>
        <dbReference type="ARBA" id="ARBA00022692"/>
    </source>
</evidence>
<dbReference type="Gene3D" id="3.30.450.350">
    <property type="entry name" value="CHASE domain"/>
    <property type="match status" value="1"/>
</dbReference>
<evidence type="ECO:0000259" key="6">
    <source>
        <dbReference type="PROSITE" id="PS50839"/>
    </source>
</evidence>
<evidence type="ECO:0000256" key="1">
    <source>
        <dbReference type="ARBA" id="ARBA00004370"/>
    </source>
</evidence>
<dbReference type="SMART" id="SM01079">
    <property type="entry name" value="CHASE"/>
    <property type="match status" value="1"/>
</dbReference>
<gene>
    <name evidence="8" type="ORF">GCM10009332_03600</name>
</gene>
<dbReference type="GO" id="GO:0016020">
    <property type="term" value="C:membrane"/>
    <property type="evidence" value="ECO:0007669"/>
    <property type="project" value="UniProtKB-SubCell"/>
</dbReference>
<keyword evidence="4 5" id="KW-0472">Membrane</keyword>
<evidence type="ECO:0000256" key="5">
    <source>
        <dbReference type="SAM" id="Phobius"/>
    </source>
</evidence>
<dbReference type="PROSITE" id="PS50839">
    <property type="entry name" value="CHASE"/>
    <property type="match status" value="1"/>
</dbReference>
<accession>A0A917JJW5</accession>
<comment type="caution">
    <text evidence="8">The sequence shown here is derived from an EMBL/GenBank/DDBJ whole genome shotgun (WGS) entry which is preliminary data.</text>
</comment>
<protein>
    <submittedName>
        <fullName evidence="8">Sensor domain-containing diguanylate cyclase</fullName>
    </submittedName>
</protein>
<evidence type="ECO:0000313" key="8">
    <source>
        <dbReference type="EMBL" id="GGI69752.1"/>
    </source>
</evidence>
<sequence length="455" mass="51472">MKSILRVRVFVVSMLITLILVSIFFTEYQQFRHDVNSKNQIKSSVQRELIVIRSILEADVYLDTFYANNLATIISLSPEISESQLRHLAQKTYRKSKHLKNIAIAPNDIIEFIYPVEGNKAALGLDYRTVPEQWETVTKARNQQSIFIAGPLELVQGGAGLIARAPIFKDPPNNRDYWGVCSVVLDLKSLFKDAGIYETSKRYNLAIRGKDGKGALGDVFFGDPAVFDSNYVQEKAVLPSGVWEIAISPPLLHEAFPFYQNYISRLIGYPLVLLVILIFACIYYLYYKAYGHSMRDALTLLPNRRYFLYALQQMISTSRKKGSSFVLLNIDVDDFKSVNDTYGHVIGDKLLIEIALRLKAAVRSSDIIARTGGDEYLVIIPRMVHEEDLQRVIATIKKSINEKPAEFGYIKIHTSVSIGYAIYMDEEMTAAELMTAADLSMYEDKKSKLARNGSL</sequence>
<dbReference type="Pfam" id="PF03924">
    <property type="entry name" value="CHASE"/>
    <property type="match status" value="1"/>
</dbReference>
<organism evidence="8 9">
    <name type="scientific">Shewanella gelidii</name>
    <dbReference type="NCBI Taxonomy" id="1642821"/>
    <lineage>
        <taxon>Bacteria</taxon>
        <taxon>Pseudomonadati</taxon>
        <taxon>Pseudomonadota</taxon>
        <taxon>Gammaproteobacteria</taxon>
        <taxon>Alteromonadales</taxon>
        <taxon>Shewanellaceae</taxon>
        <taxon>Shewanella</taxon>
    </lineage>
</organism>
<name>A0A917JJW5_9GAMM</name>
<dbReference type="Proteomes" id="UP000613743">
    <property type="component" value="Unassembled WGS sequence"/>
</dbReference>
<feature type="transmembrane region" description="Helical" evidence="5">
    <location>
        <begin position="266"/>
        <end position="286"/>
    </location>
</feature>
<dbReference type="AlphaFoldDB" id="A0A917JJW5"/>
<dbReference type="GO" id="GO:0007165">
    <property type="term" value="P:signal transduction"/>
    <property type="evidence" value="ECO:0007669"/>
    <property type="project" value="UniProtKB-ARBA"/>
</dbReference>
<dbReference type="NCBIfam" id="TIGR00254">
    <property type="entry name" value="GGDEF"/>
    <property type="match status" value="1"/>
</dbReference>
<dbReference type="Pfam" id="PF00990">
    <property type="entry name" value="GGDEF"/>
    <property type="match status" value="1"/>
</dbReference>
<keyword evidence="9" id="KW-1185">Reference proteome</keyword>
<evidence type="ECO:0000259" key="7">
    <source>
        <dbReference type="PROSITE" id="PS50887"/>
    </source>
</evidence>
<feature type="domain" description="GGDEF" evidence="7">
    <location>
        <begin position="323"/>
        <end position="455"/>
    </location>
</feature>